<evidence type="ECO:0000313" key="1">
    <source>
        <dbReference type="EMBL" id="CAF2923397.1"/>
    </source>
</evidence>
<gene>
    <name evidence="1" type="ORF">LSAA_8585</name>
</gene>
<dbReference type="EMBL" id="HG994583">
    <property type="protein sequence ID" value="CAF2923397.1"/>
    <property type="molecule type" value="Genomic_DNA"/>
</dbReference>
<proteinExistence type="predicted"/>
<name>A0A7R8CWQ2_LEPSM</name>
<dbReference type="Proteomes" id="UP000675881">
    <property type="component" value="Chromosome 4"/>
</dbReference>
<accession>A0A7R8CWQ2</accession>
<evidence type="ECO:0000313" key="2">
    <source>
        <dbReference type="Proteomes" id="UP000675881"/>
    </source>
</evidence>
<keyword evidence="2" id="KW-1185">Reference proteome</keyword>
<reference evidence="1" key="1">
    <citation type="submission" date="2021-02" db="EMBL/GenBank/DDBJ databases">
        <authorList>
            <person name="Bekaert M."/>
        </authorList>
    </citation>
    <scope>NUCLEOTIDE SEQUENCE</scope>
    <source>
        <strain evidence="1">IoA-00</strain>
    </source>
</reference>
<protein>
    <submittedName>
        <fullName evidence="1">(salmon louse) hypothetical protein</fullName>
    </submittedName>
</protein>
<dbReference type="AlphaFoldDB" id="A0A7R8CWQ2"/>
<sequence>MHQALNRRKHNIMIFRDFIHFLSPLLLSLPVLGFKTGLESGQICYQCVGTQPGCGLYDFDAKWQWDFMVIRDCLSNIEGLRLDIPADKYEGCRSASRDVKLGQYTFNRIKQLDVKRDYYQNVTWCFCDFDHWCNSALPSCQSFFGLVFLPLIL</sequence>
<organism evidence="1 2">
    <name type="scientific">Lepeophtheirus salmonis</name>
    <name type="common">Salmon louse</name>
    <name type="synonym">Caligus salmonis</name>
    <dbReference type="NCBI Taxonomy" id="72036"/>
    <lineage>
        <taxon>Eukaryota</taxon>
        <taxon>Metazoa</taxon>
        <taxon>Ecdysozoa</taxon>
        <taxon>Arthropoda</taxon>
        <taxon>Crustacea</taxon>
        <taxon>Multicrustacea</taxon>
        <taxon>Hexanauplia</taxon>
        <taxon>Copepoda</taxon>
        <taxon>Siphonostomatoida</taxon>
        <taxon>Caligidae</taxon>
        <taxon>Lepeophtheirus</taxon>
    </lineage>
</organism>
<dbReference type="OrthoDB" id="6249205at2759"/>